<sequence>MDAKKGKKNDSKSNPPRTEPKSVPNVFKRTLFCWMLPIFYFGNRRDLEESDLPPPKNMYQSKMLGDKLERSWLKAEYEAKLTGQKPKFAKVLFKTFIWSYIPGGLMQATSIGLRTASPLLFSQ</sequence>
<protein>
    <submittedName>
        <fullName evidence="2">Truncated ABCC3 protein</fullName>
    </submittedName>
</protein>
<accession>A0A0F6PRF2</accession>
<evidence type="ECO:0000313" key="2">
    <source>
        <dbReference type="EMBL" id="AKC34054.1"/>
    </source>
</evidence>
<dbReference type="AlphaFoldDB" id="A0A0F6PRF2"/>
<gene>
    <name evidence="2" type="primary">ABCC3</name>
</gene>
<evidence type="ECO:0000256" key="1">
    <source>
        <dbReference type="SAM" id="MobiDB-lite"/>
    </source>
</evidence>
<dbReference type="EMBL" id="KM232755">
    <property type="protein sequence ID" value="AKC34054.1"/>
    <property type="molecule type" value="mRNA"/>
</dbReference>
<proteinExistence type="evidence at transcript level"/>
<feature type="region of interest" description="Disordered" evidence="1">
    <location>
        <begin position="1"/>
        <end position="23"/>
    </location>
</feature>
<feature type="compositionally biased region" description="Basic and acidic residues" evidence="1">
    <location>
        <begin position="1"/>
        <end position="11"/>
    </location>
</feature>
<organism evidence="2">
    <name type="scientific">Spodoptera litura</name>
    <name type="common">Asian cotton leafworm</name>
    <dbReference type="NCBI Taxonomy" id="69820"/>
    <lineage>
        <taxon>Eukaryota</taxon>
        <taxon>Metazoa</taxon>
        <taxon>Ecdysozoa</taxon>
        <taxon>Arthropoda</taxon>
        <taxon>Hexapoda</taxon>
        <taxon>Insecta</taxon>
        <taxon>Pterygota</taxon>
        <taxon>Neoptera</taxon>
        <taxon>Endopterygota</taxon>
        <taxon>Lepidoptera</taxon>
        <taxon>Glossata</taxon>
        <taxon>Ditrysia</taxon>
        <taxon>Noctuoidea</taxon>
        <taxon>Noctuidae</taxon>
        <taxon>Amphipyrinae</taxon>
        <taxon>Spodoptera</taxon>
    </lineage>
</organism>
<name>A0A0F6PRF2_SPOLT</name>
<reference evidence="2" key="1">
    <citation type="journal article" date="2015" name="Insect Biochem. Mol. Biol.">
        <title>Endogenous expression of a Bt toxin receptor in the Cry1Ac-susceptible insect cell line and its synergistic effect with cadherin on cytotoxicity of activated Cry1Ac.</title>
        <authorList>
            <person name="Chen Z."/>
            <person name="He F."/>
            <person name="Xiao Y."/>
            <person name="Liu C."/>
            <person name="Li J."/>
            <person name="Yang Y."/>
            <person name="Ai H."/>
            <person name="Peng J."/>
            <person name="Hong H."/>
            <person name="Liu K."/>
        </authorList>
    </citation>
    <scope>NUCLEOTIDE SEQUENCE</scope>
    <source>
        <strain evidence="2">HG-R</strain>
    </source>
</reference>